<evidence type="ECO:0000313" key="8">
    <source>
        <dbReference type="Proteomes" id="UP000320516"/>
    </source>
</evidence>
<dbReference type="PROSITE" id="PS51194">
    <property type="entry name" value="HELICASE_CTER"/>
    <property type="match status" value="1"/>
</dbReference>
<feature type="compositionally biased region" description="Low complexity" evidence="5">
    <location>
        <begin position="891"/>
        <end position="916"/>
    </location>
</feature>
<protein>
    <submittedName>
        <fullName evidence="7">ATP-dependent RNA helicase SUPV3L1/SUV3</fullName>
    </submittedName>
</protein>
<dbReference type="PANTHER" id="PTHR12131">
    <property type="entry name" value="ATP-DEPENDENT RNA AND DNA HELICASE"/>
    <property type="match status" value="1"/>
</dbReference>
<dbReference type="AlphaFoldDB" id="A0A560K1G7"/>
<dbReference type="EMBL" id="VITV01000004">
    <property type="protein sequence ID" value="TWB75624.1"/>
    <property type="molecule type" value="Genomic_DNA"/>
</dbReference>
<dbReference type="InterPro" id="IPR050699">
    <property type="entry name" value="RNA-DNA_Helicase"/>
</dbReference>
<reference evidence="7 8" key="1">
    <citation type="submission" date="2019-06" db="EMBL/GenBank/DDBJ databases">
        <title>Genomic Encyclopedia of Type Strains, Phase IV (KMG-V): Genome sequencing to study the core and pangenomes of soil and plant-associated prokaryotes.</title>
        <authorList>
            <person name="Whitman W."/>
        </authorList>
    </citation>
    <scope>NUCLEOTIDE SEQUENCE [LARGE SCALE GENOMIC DNA]</scope>
    <source>
        <strain evidence="7 8">BR 12005</strain>
    </source>
</reference>
<gene>
    <name evidence="7" type="ORF">FBZ87_104737</name>
</gene>
<dbReference type="Pfam" id="PF22527">
    <property type="entry name" value="DEXQc_Suv3"/>
    <property type="match status" value="1"/>
</dbReference>
<dbReference type="Pfam" id="PF00271">
    <property type="entry name" value="Helicase_C"/>
    <property type="match status" value="1"/>
</dbReference>
<evidence type="ECO:0000256" key="5">
    <source>
        <dbReference type="SAM" id="MobiDB-lite"/>
    </source>
</evidence>
<organism evidence="7 8">
    <name type="scientific">Nitrospirillum amazonense</name>
    <dbReference type="NCBI Taxonomy" id="28077"/>
    <lineage>
        <taxon>Bacteria</taxon>
        <taxon>Pseudomonadati</taxon>
        <taxon>Pseudomonadota</taxon>
        <taxon>Alphaproteobacteria</taxon>
        <taxon>Rhodospirillales</taxon>
        <taxon>Azospirillaceae</taxon>
        <taxon>Nitrospirillum</taxon>
    </lineage>
</organism>
<evidence type="ECO:0000256" key="1">
    <source>
        <dbReference type="ARBA" id="ARBA00022741"/>
    </source>
</evidence>
<dbReference type="GO" id="GO:0005524">
    <property type="term" value="F:ATP binding"/>
    <property type="evidence" value="ECO:0007669"/>
    <property type="project" value="UniProtKB-KW"/>
</dbReference>
<evidence type="ECO:0000256" key="4">
    <source>
        <dbReference type="ARBA" id="ARBA00022840"/>
    </source>
</evidence>
<dbReference type="SMART" id="SM00490">
    <property type="entry name" value="HELICc"/>
    <property type="match status" value="1"/>
</dbReference>
<dbReference type="Gene3D" id="3.40.50.300">
    <property type="entry name" value="P-loop containing nucleotide triphosphate hydrolases"/>
    <property type="match status" value="2"/>
</dbReference>
<dbReference type="SUPFAM" id="SSF52540">
    <property type="entry name" value="P-loop containing nucleoside triphosphate hydrolases"/>
    <property type="match status" value="2"/>
</dbReference>
<evidence type="ECO:0000256" key="2">
    <source>
        <dbReference type="ARBA" id="ARBA00022801"/>
    </source>
</evidence>
<evidence type="ECO:0000256" key="3">
    <source>
        <dbReference type="ARBA" id="ARBA00022806"/>
    </source>
</evidence>
<keyword evidence="3 7" id="KW-0347">Helicase</keyword>
<dbReference type="GO" id="GO:0004386">
    <property type="term" value="F:helicase activity"/>
    <property type="evidence" value="ECO:0007669"/>
    <property type="project" value="UniProtKB-KW"/>
</dbReference>
<comment type="caution">
    <text evidence="7">The sequence shown here is derived from an EMBL/GenBank/DDBJ whole genome shotgun (WGS) entry which is preliminary data.</text>
</comment>
<accession>A0A560K1G7</accession>
<evidence type="ECO:0000313" key="7">
    <source>
        <dbReference type="EMBL" id="TWB75624.1"/>
    </source>
</evidence>
<name>A0A560K1G7_9PROT</name>
<keyword evidence="2" id="KW-0378">Hydrolase</keyword>
<dbReference type="GO" id="GO:0016787">
    <property type="term" value="F:hydrolase activity"/>
    <property type="evidence" value="ECO:0007669"/>
    <property type="project" value="UniProtKB-KW"/>
</dbReference>
<dbReference type="InterPro" id="IPR055206">
    <property type="entry name" value="DEXQc_SUV3"/>
</dbReference>
<keyword evidence="1" id="KW-0547">Nucleotide-binding</keyword>
<evidence type="ECO:0000259" key="6">
    <source>
        <dbReference type="PROSITE" id="PS51194"/>
    </source>
</evidence>
<feature type="domain" description="Helicase C-terminal" evidence="6">
    <location>
        <begin position="238"/>
        <end position="396"/>
    </location>
</feature>
<sequence>MSALGAGFFQGHLAAASRGSTDGGPLTGSTSEPCSSGAVHAEALKHAVLFLGAATPTLSVMSDRPRPSPASALPAPRRAADSVGALPGGRVVAVLGPTNTGKTYLAMERMLAHASGMMGFPLRLLARENYDKVVKAKGAGQVALVTGEEKIIPPGARYWICTVESMPLDHVAQFLAVDEIQLAADPERGHIFTDRLLHARGTEETMFLGSDTIKPLLQKLIPKAEFVSRPRFSSLTYSGHKKLTKLPPRAAVVAFSAADVYGLAELLRRTRGGTAVVLGALSPRTRNAQVQLYQEGAVDYLVATDAIGMGLNMDVDHVAFARLSKFDGQQPRRLRAPEVAQIAGRAGRHLTDGTFGTTDEAPPLDPELIDAVENHKFETLKTLMWRNVDLDFRSPQALLRALEERPPSPVLIRAREADDHLALQALAQDADLMRLANNPLAVRLLWEVCQIPDFRKVLSDAHTRLLSQIFKYLRDGPAGTLPLDWVAAQVARLDRGEGDIDTLVSRIAHIRTWTYISHRPGWLDDAVHWQERTRAIEDRLSDALHERLTQRFVDKRSAGLVKRLADGRDLMGAVDRDGRVLVEGHPVGRLHGVAFQLDADVPAADAKAITTAARRALGDVINQRVRALEAAPDAAITLDGGGELSWDGAVIGVLAPGPTPLAPLVRLVGDDFLQTGQREPVRARLTRWVEAHVARVLAPLAALAAAARGGELSGAGRGIAFQVAEALGGLPRAALEPLIATLTKEDRRRLAALGLRLGFSQVFLTALTRPAAVALRGLLWSVAHATPVAVPPPGRVTLAVGDLPPDFLAAIGYVPLGSRAMRIDMVDRLEKSLAGRAKAGPLVAVDDLVLSLGVPRSEVPSLMSALGYRMGQPKAEGEPAPWLRRRPKPSRAPAVSPSAAHAAAPGAAKPGRKAAPAPQPVSPGDHPFSILRTLVEVP</sequence>
<dbReference type="Proteomes" id="UP000320516">
    <property type="component" value="Unassembled WGS sequence"/>
</dbReference>
<feature type="region of interest" description="Disordered" evidence="5">
    <location>
        <begin position="871"/>
        <end position="938"/>
    </location>
</feature>
<keyword evidence="4" id="KW-0067">ATP-binding</keyword>
<dbReference type="PANTHER" id="PTHR12131:SF1">
    <property type="entry name" value="ATP-DEPENDENT RNA HELICASE SUPV3L1, MITOCHONDRIAL-RELATED"/>
    <property type="match status" value="1"/>
</dbReference>
<proteinExistence type="predicted"/>
<dbReference type="InterPro" id="IPR001650">
    <property type="entry name" value="Helicase_C-like"/>
</dbReference>
<dbReference type="InterPro" id="IPR027417">
    <property type="entry name" value="P-loop_NTPase"/>
</dbReference>